<evidence type="ECO:0000313" key="2">
    <source>
        <dbReference type="Proteomes" id="UP000075886"/>
    </source>
</evidence>
<dbReference type="AlphaFoldDB" id="A0A182QPW9"/>
<reference evidence="1" key="2">
    <citation type="submission" date="2020-05" db="UniProtKB">
        <authorList>
            <consortium name="EnsemblMetazoa"/>
        </authorList>
    </citation>
    <scope>IDENTIFICATION</scope>
    <source>
        <strain evidence="1">FAR1</strain>
    </source>
</reference>
<evidence type="ECO:0000313" key="1">
    <source>
        <dbReference type="EnsemblMetazoa" id="AFAF014498-PA"/>
    </source>
</evidence>
<proteinExistence type="predicted"/>
<protein>
    <submittedName>
        <fullName evidence="1">Uncharacterized protein</fullName>
    </submittedName>
</protein>
<reference evidence="2" key="1">
    <citation type="submission" date="2014-01" db="EMBL/GenBank/DDBJ databases">
        <title>The Genome Sequence of Anopheles farauti FAR1 (V2).</title>
        <authorList>
            <consortium name="The Broad Institute Genomics Platform"/>
            <person name="Neafsey D.E."/>
            <person name="Besansky N."/>
            <person name="Howell P."/>
            <person name="Walton C."/>
            <person name="Young S.K."/>
            <person name="Zeng Q."/>
            <person name="Gargeya S."/>
            <person name="Fitzgerald M."/>
            <person name="Haas B."/>
            <person name="Abouelleil A."/>
            <person name="Allen A.W."/>
            <person name="Alvarado L."/>
            <person name="Arachchi H.M."/>
            <person name="Berlin A.M."/>
            <person name="Chapman S.B."/>
            <person name="Gainer-Dewar J."/>
            <person name="Goldberg J."/>
            <person name="Griggs A."/>
            <person name="Gujja S."/>
            <person name="Hansen M."/>
            <person name="Howarth C."/>
            <person name="Imamovic A."/>
            <person name="Ireland A."/>
            <person name="Larimer J."/>
            <person name="McCowan C."/>
            <person name="Murphy C."/>
            <person name="Pearson M."/>
            <person name="Poon T.W."/>
            <person name="Priest M."/>
            <person name="Roberts A."/>
            <person name="Saif S."/>
            <person name="Shea T."/>
            <person name="Sisk P."/>
            <person name="Sykes S."/>
            <person name="Wortman J."/>
            <person name="Nusbaum C."/>
            <person name="Birren B."/>
        </authorList>
    </citation>
    <scope>NUCLEOTIDE SEQUENCE [LARGE SCALE GENOMIC DNA]</scope>
    <source>
        <strain evidence="2">FAR1</strain>
    </source>
</reference>
<dbReference type="EnsemblMetazoa" id="AFAF014498-RA">
    <property type="protein sequence ID" value="AFAF014498-PA"/>
    <property type="gene ID" value="AFAF014498"/>
</dbReference>
<accession>A0A182QPW9</accession>
<dbReference type="VEuPathDB" id="VectorBase:AFAF014498"/>
<dbReference type="EMBL" id="AXCN02002107">
    <property type="status" value="NOT_ANNOTATED_CDS"/>
    <property type="molecule type" value="Genomic_DNA"/>
</dbReference>
<name>A0A182QPW9_9DIPT</name>
<dbReference type="Proteomes" id="UP000075886">
    <property type="component" value="Unassembled WGS sequence"/>
</dbReference>
<organism evidence="1 2">
    <name type="scientific">Anopheles farauti</name>
    <dbReference type="NCBI Taxonomy" id="69004"/>
    <lineage>
        <taxon>Eukaryota</taxon>
        <taxon>Metazoa</taxon>
        <taxon>Ecdysozoa</taxon>
        <taxon>Arthropoda</taxon>
        <taxon>Hexapoda</taxon>
        <taxon>Insecta</taxon>
        <taxon>Pterygota</taxon>
        <taxon>Neoptera</taxon>
        <taxon>Endopterygota</taxon>
        <taxon>Diptera</taxon>
        <taxon>Nematocera</taxon>
        <taxon>Culicoidea</taxon>
        <taxon>Culicidae</taxon>
        <taxon>Anophelinae</taxon>
        <taxon>Anopheles</taxon>
    </lineage>
</organism>
<sequence length="251" mass="27754">MAYFLIRTKHDALQLRCLLVMVVVVVVRVRVAVHPAQVADVTHHGATATERCARRATSDGRTGTEAASTAASHAMMAHRSTDRLLVYGRYRGGGTLPRLRLLRDRRQRRLVAHVDVVVLVVMLREHDDRLLFSTIGFPPLDSLLMRFGGGDGVEMRFACCSGMISAPGPTRLSRIGKKNSPFTAPITFADSSSQKKWLTTNSNEDVESMRMASADVTTPCTIGANECSSDSFTRRSRLPIEVMKPCVEKRR</sequence>
<keyword evidence="2" id="KW-1185">Reference proteome</keyword>